<evidence type="ECO:0000256" key="7">
    <source>
        <dbReference type="ARBA" id="ARBA00022741"/>
    </source>
</evidence>
<dbReference type="GO" id="GO:0006310">
    <property type="term" value="P:DNA recombination"/>
    <property type="evidence" value="ECO:0007669"/>
    <property type="project" value="UniProtKB-KW"/>
</dbReference>
<keyword evidence="14" id="KW-0695">RNA-directed DNA polymerase</keyword>
<comment type="function">
    <text evidence="1">The aspartyl protease (PR) mediates the proteolytic cleavages of the Gag and Gag-Pol polyproteins after assembly of the VLP.</text>
</comment>
<dbReference type="OrthoDB" id="3799035at2759"/>
<evidence type="ECO:0000256" key="12">
    <source>
        <dbReference type="ARBA" id="ARBA00022842"/>
    </source>
</evidence>
<keyword evidence="23" id="KW-1185">Reference proteome</keyword>
<dbReference type="InterPro" id="IPR012337">
    <property type="entry name" value="RNaseH-like_sf"/>
</dbReference>
<keyword evidence="2" id="KW-1188">Viral release from host cell</keyword>
<keyword evidence="17" id="KW-0233">DNA recombination</keyword>
<evidence type="ECO:0000256" key="2">
    <source>
        <dbReference type="ARBA" id="ARBA00022612"/>
    </source>
</evidence>
<evidence type="ECO:0000256" key="17">
    <source>
        <dbReference type="ARBA" id="ARBA00023172"/>
    </source>
</evidence>
<keyword evidence="8" id="KW-0064">Aspartyl protease</keyword>
<evidence type="ECO:0000313" key="22">
    <source>
        <dbReference type="EMBL" id="MBW0544870.1"/>
    </source>
</evidence>
<feature type="domain" description="Reverse transcriptase Ty1/copia-type" evidence="19">
    <location>
        <begin position="518"/>
        <end position="755"/>
    </location>
</feature>
<keyword evidence="5" id="KW-0540">Nuclease</keyword>
<protein>
    <recommendedName>
        <fullName evidence="24">Integrase catalytic domain-containing protein</fullName>
    </recommendedName>
</protein>
<keyword evidence="15" id="KW-0239">DNA-directed DNA polymerase</keyword>
<dbReference type="InterPro" id="IPR043502">
    <property type="entry name" value="DNA/RNA_pol_sf"/>
</dbReference>
<evidence type="ECO:0000313" key="23">
    <source>
        <dbReference type="Proteomes" id="UP000765509"/>
    </source>
</evidence>
<dbReference type="SUPFAM" id="SSF56672">
    <property type="entry name" value="DNA/RNA polymerases"/>
    <property type="match status" value="1"/>
</dbReference>
<dbReference type="GO" id="GO:0003964">
    <property type="term" value="F:RNA-directed DNA polymerase activity"/>
    <property type="evidence" value="ECO:0007669"/>
    <property type="project" value="UniProtKB-KW"/>
</dbReference>
<evidence type="ECO:0000256" key="4">
    <source>
        <dbReference type="ARBA" id="ARBA00022695"/>
    </source>
</evidence>
<evidence type="ECO:0000256" key="5">
    <source>
        <dbReference type="ARBA" id="ARBA00022722"/>
    </source>
</evidence>
<dbReference type="Pfam" id="PF25597">
    <property type="entry name" value="SH3_retrovirus"/>
    <property type="match status" value="1"/>
</dbReference>
<keyword evidence="13" id="KW-0229">DNA integration</keyword>
<dbReference type="GO" id="GO:0003676">
    <property type="term" value="F:nucleic acid binding"/>
    <property type="evidence" value="ECO:0007669"/>
    <property type="project" value="InterPro"/>
</dbReference>
<sequence length="935" mass="106675">MFNNKDFFHSLSFSVKINIATGDVNSKLIACGIGTVNLNCNNRIIKLENCLFVPKLKCNLISMLELFKKQLTIHRQGNRFILESNKEIFLDRNIIDRLMYINYNLPKSLLTTNNKESDIWHNRLGHPGISVLRSMGLPTDISNCLVCQMNKSHQLPYSNHFEEAKFPLDCLHLDLVGPISPASLSGCSYFLTIVDQATGFKTIRFLKRKSEAFQHFLSAKRLMENKHDRKLKKLVSDRGERPQHNGYAERANRTILEKARCLINPTNLPKSFWAEAINTAVFLSNLSPTVSRNNKSPHLLWYNNPGRINRLKTFGCRAVIFNHHKHRDWKLAPPGSEGIFLGYENENTSYQILRLHDSKIDITRNATFNKKIYPRINSNSDTVQKDMEWSFLNINSEPINENSNEQLMEESSEIEELPLSVNSPISAMVGETHSDESNANCTETNNHPRIKVIGPCHPTLIRSSIDQLNVLPYSRRGNALFSASIEIPSTYKNALKSKDKDLWKQAIDKELDNMNQLKVWEIVDLKDDYKLVGTTWIFRIKTNHRNEAVEFKDRLCAQGFSQTQGSDYDKTFAPTGRLNSLRSLIAFACKNKLCFHQIDIKSAFLNADLSEVVYLAIPQGINADQRQKCLRLNKAIYGLKQAPLAWYTRLKQWLLKIGFRVSILDPCVFFKYSKIPTWIYIHVDDIAIFSKDVSAFKNEIGSEFDIKDIGPADLILGIKVTQSEEKITLDQRHFSESLLNLYGMSECKEATTPLVPNEHLGPATSDEITSFKRLGINFRSAIGSLNYLSTATRPDLAHAVSALSQYLENPGIRHWKGFLHVLRYLKGSQEIGLHYHRNGKQGIIAYSDADWGNCRVTRRSISGYLALFEGCLVLWKTRKQQAVSTSTAEAEYKALCDLTSEMLWLRQWAIEIGIIEPNCRVLIWNDNQSCINTAN</sequence>
<evidence type="ECO:0000256" key="1">
    <source>
        <dbReference type="ARBA" id="ARBA00002180"/>
    </source>
</evidence>
<keyword evidence="11" id="KW-0067">ATP-binding</keyword>
<evidence type="ECO:0000256" key="11">
    <source>
        <dbReference type="ARBA" id="ARBA00022840"/>
    </source>
</evidence>
<evidence type="ECO:0000256" key="9">
    <source>
        <dbReference type="ARBA" id="ARBA00022759"/>
    </source>
</evidence>
<evidence type="ECO:0000256" key="6">
    <source>
        <dbReference type="ARBA" id="ARBA00022723"/>
    </source>
</evidence>
<keyword evidence="9" id="KW-0255">Endonuclease</keyword>
<dbReference type="PANTHER" id="PTHR42648:SF11">
    <property type="entry name" value="TRANSPOSON TY4-P GAG-POL POLYPROTEIN"/>
    <property type="match status" value="1"/>
</dbReference>
<dbReference type="GO" id="GO:0004519">
    <property type="term" value="F:endonuclease activity"/>
    <property type="evidence" value="ECO:0007669"/>
    <property type="project" value="UniProtKB-KW"/>
</dbReference>
<dbReference type="Gene3D" id="3.30.420.10">
    <property type="entry name" value="Ribonuclease H-like superfamily/Ribonuclease H"/>
    <property type="match status" value="2"/>
</dbReference>
<keyword evidence="18" id="KW-0511">Multifunctional enzyme</keyword>
<dbReference type="AlphaFoldDB" id="A0A9Q3IMJ7"/>
<dbReference type="Proteomes" id="UP000765509">
    <property type="component" value="Unassembled WGS sequence"/>
</dbReference>
<name>A0A9Q3IMJ7_9BASI</name>
<evidence type="ECO:0000256" key="16">
    <source>
        <dbReference type="ARBA" id="ARBA00023113"/>
    </source>
</evidence>
<dbReference type="GO" id="GO:0006508">
    <property type="term" value="P:proteolysis"/>
    <property type="evidence" value="ECO:0007669"/>
    <property type="project" value="UniProtKB-KW"/>
</dbReference>
<evidence type="ECO:0000256" key="15">
    <source>
        <dbReference type="ARBA" id="ARBA00022932"/>
    </source>
</evidence>
<dbReference type="GO" id="GO:0005524">
    <property type="term" value="F:ATP binding"/>
    <property type="evidence" value="ECO:0007669"/>
    <property type="project" value="UniProtKB-KW"/>
</dbReference>
<evidence type="ECO:0000259" key="20">
    <source>
        <dbReference type="Pfam" id="PF22936"/>
    </source>
</evidence>
<dbReference type="PANTHER" id="PTHR42648">
    <property type="entry name" value="TRANSPOSASE, PUTATIVE-RELATED"/>
    <property type="match status" value="1"/>
</dbReference>
<keyword evidence="6" id="KW-0479">Metal-binding</keyword>
<dbReference type="InterPro" id="IPR057670">
    <property type="entry name" value="SH3_retrovirus"/>
</dbReference>
<dbReference type="InterPro" id="IPR036397">
    <property type="entry name" value="RNaseH_sf"/>
</dbReference>
<proteinExistence type="predicted"/>
<accession>A0A9Q3IMJ7</accession>
<evidence type="ECO:0000256" key="14">
    <source>
        <dbReference type="ARBA" id="ARBA00022918"/>
    </source>
</evidence>
<dbReference type="InterPro" id="IPR013103">
    <property type="entry name" value="RVT_2"/>
</dbReference>
<keyword evidence="16" id="KW-0917">Virion maturation</keyword>
<evidence type="ECO:0000256" key="3">
    <source>
        <dbReference type="ARBA" id="ARBA00022670"/>
    </source>
</evidence>
<evidence type="ECO:0000259" key="19">
    <source>
        <dbReference type="Pfam" id="PF07727"/>
    </source>
</evidence>
<evidence type="ECO:0000256" key="18">
    <source>
        <dbReference type="ARBA" id="ARBA00023268"/>
    </source>
</evidence>
<dbReference type="InterPro" id="IPR039537">
    <property type="entry name" value="Retrotran_Ty1/copia-like"/>
</dbReference>
<dbReference type="GO" id="GO:0003887">
    <property type="term" value="F:DNA-directed DNA polymerase activity"/>
    <property type="evidence" value="ECO:0007669"/>
    <property type="project" value="UniProtKB-KW"/>
</dbReference>
<dbReference type="EMBL" id="AVOT02049717">
    <property type="protein sequence ID" value="MBW0544870.1"/>
    <property type="molecule type" value="Genomic_DNA"/>
</dbReference>
<evidence type="ECO:0000256" key="13">
    <source>
        <dbReference type="ARBA" id="ARBA00022908"/>
    </source>
</evidence>
<dbReference type="SUPFAM" id="SSF53098">
    <property type="entry name" value="Ribonuclease H-like"/>
    <property type="match status" value="1"/>
</dbReference>
<feature type="non-terminal residue" evidence="22">
    <location>
        <position position="935"/>
    </location>
</feature>
<keyword evidence="4" id="KW-0548">Nucleotidyltransferase</keyword>
<keyword evidence="10" id="KW-0378">Hydrolase</keyword>
<evidence type="ECO:0000256" key="8">
    <source>
        <dbReference type="ARBA" id="ARBA00022750"/>
    </source>
</evidence>
<dbReference type="InterPro" id="IPR054722">
    <property type="entry name" value="PolX-like_BBD"/>
</dbReference>
<dbReference type="Pfam" id="PF07727">
    <property type="entry name" value="RVT_2"/>
    <property type="match status" value="1"/>
</dbReference>
<feature type="domain" description="Retrovirus-related Pol polyprotein from transposon TNT 1-94-like beta-barrel" evidence="20">
    <location>
        <begin position="1"/>
        <end position="69"/>
    </location>
</feature>
<keyword evidence="12" id="KW-0460">Magnesium</keyword>
<keyword evidence="7" id="KW-0547">Nucleotide-binding</keyword>
<keyword evidence="3" id="KW-0645">Protease</keyword>
<dbReference type="CDD" id="cd09272">
    <property type="entry name" value="RNase_HI_RT_Ty1"/>
    <property type="match status" value="1"/>
</dbReference>
<dbReference type="GO" id="GO:0046872">
    <property type="term" value="F:metal ion binding"/>
    <property type="evidence" value="ECO:0007669"/>
    <property type="project" value="UniProtKB-KW"/>
</dbReference>
<organism evidence="22 23">
    <name type="scientific">Austropuccinia psidii MF-1</name>
    <dbReference type="NCBI Taxonomy" id="1389203"/>
    <lineage>
        <taxon>Eukaryota</taxon>
        <taxon>Fungi</taxon>
        <taxon>Dikarya</taxon>
        <taxon>Basidiomycota</taxon>
        <taxon>Pucciniomycotina</taxon>
        <taxon>Pucciniomycetes</taxon>
        <taxon>Pucciniales</taxon>
        <taxon>Sphaerophragmiaceae</taxon>
        <taxon>Austropuccinia</taxon>
    </lineage>
</organism>
<keyword evidence="15" id="KW-0808">Transferase</keyword>
<feature type="domain" description="Retroviral polymerase SH3-like" evidence="21">
    <location>
        <begin position="316"/>
        <end position="378"/>
    </location>
</feature>
<reference evidence="22" key="1">
    <citation type="submission" date="2021-03" db="EMBL/GenBank/DDBJ databases">
        <title>Draft genome sequence of rust myrtle Austropuccinia psidii MF-1, a brazilian biotype.</title>
        <authorList>
            <person name="Quecine M.C."/>
            <person name="Pachon D.M.R."/>
            <person name="Bonatelli M.L."/>
            <person name="Correr F.H."/>
            <person name="Franceschini L.M."/>
            <person name="Leite T.F."/>
            <person name="Margarido G.R.A."/>
            <person name="Almeida C.A."/>
            <person name="Ferrarezi J.A."/>
            <person name="Labate C.A."/>
        </authorList>
    </citation>
    <scope>NUCLEOTIDE SEQUENCE</scope>
    <source>
        <strain evidence="22">MF-1</strain>
    </source>
</reference>
<gene>
    <name evidence="22" type="ORF">O181_084585</name>
</gene>
<dbReference type="GO" id="GO:0015074">
    <property type="term" value="P:DNA integration"/>
    <property type="evidence" value="ECO:0007669"/>
    <property type="project" value="UniProtKB-KW"/>
</dbReference>
<evidence type="ECO:0000256" key="10">
    <source>
        <dbReference type="ARBA" id="ARBA00022801"/>
    </source>
</evidence>
<evidence type="ECO:0008006" key="24">
    <source>
        <dbReference type="Google" id="ProtNLM"/>
    </source>
</evidence>
<dbReference type="GO" id="GO:0004190">
    <property type="term" value="F:aspartic-type endopeptidase activity"/>
    <property type="evidence" value="ECO:0007669"/>
    <property type="project" value="UniProtKB-KW"/>
</dbReference>
<dbReference type="Pfam" id="PF22936">
    <property type="entry name" value="Pol_BBD"/>
    <property type="match status" value="1"/>
</dbReference>
<comment type="caution">
    <text evidence="22">The sequence shown here is derived from an EMBL/GenBank/DDBJ whole genome shotgun (WGS) entry which is preliminary data.</text>
</comment>
<evidence type="ECO:0000259" key="21">
    <source>
        <dbReference type="Pfam" id="PF25597"/>
    </source>
</evidence>